<evidence type="ECO:0000256" key="5">
    <source>
        <dbReference type="ARBA" id="ARBA00022737"/>
    </source>
</evidence>
<evidence type="ECO:0000256" key="11">
    <source>
        <dbReference type="SAM" id="Phobius"/>
    </source>
</evidence>
<dbReference type="eggNOG" id="KOG0762">
    <property type="taxonomic scope" value="Eukaryota"/>
</dbReference>
<protein>
    <submittedName>
        <fullName evidence="12">Mitochondrial carrier protein</fullName>
    </submittedName>
</protein>
<feature type="non-terminal residue" evidence="12">
    <location>
        <position position="1"/>
    </location>
</feature>
<evidence type="ECO:0000256" key="10">
    <source>
        <dbReference type="RuleBase" id="RU000488"/>
    </source>
</evidence>
<dbReference type="PROSITE" id="PS50920">
    <property type="entry name" value="SOLCAR"/>
    <property type="match status" value="3"/>
</dbReference>
<evidence type="ECO:0000256" key="2">
    <source>
        <dbReference type="ARBA" id="ARBA00006375"/>
    </source>
</evidence>
<evidence type="ECO:0000313" key="12">
    <source>
        <dbReference type="EMBL" id="ETW87405.1"/>
    </source>
</evidence>
<dbReference type="Pfam" id="PF00153">
    <property type="entry name" value="Mito_carr"/>
    <property type="match status" value="3"/>
</dbReference>
<keyword evidence="4 9" id="KW-0812">Transmembrane</keyword>
<dbReference type="AlphaFoldDB" id="W4KPU0"/>
<feature type="repeat" description="Solcar" evidence="9">
    <location>
        <begin position="175"/>
        <end position="261"/>
    </location>
</feature>
<dbReference type="HOGENOM" id="CLU_015166_16_4_1"/>
<keyword evidence="6 11" id="KW-1133">Transmembrane helix</keyword>
<dbReference type="GO" id="GO:1990575">
    <property type="term" value="P:mitochondrial L-ornithine transmembrane transport"/>
    <property type="evidence" value="ECO:0007669"/>
    <property type="project" value="TreeGrafter"/>
</dbReference>
<evidence type="ECO:0000256" key="1">
    <source>
        <dbReference type="ARBA" id="ARBA00004225"/>
    </source>
</evidence>
<keyword evidence="3 10" id="KW-0813">Transport</keyword>
<dbReference type="EMBL" id="KI925454">
    <property type="protein sequence ID" value="ETW87405.1"/>
    <property type="molecule type" value="Genomic_DNA"/>
</dbReference>
<dbReference type="InterPro" id="IPR023395">
    <property type="entry name" value="MCP_dom_sf"/>
</dbReference>
<dbReference type="KEGG" id="hir:HETIRDRAFT_41600"/>
<evidence type="ECO:0000256" key="3">
    <source>
        <dbReference type="ARBA" id="ARBA00022448"/>
    </source>
</evidence>
<dbReference type="InParanoid" id="W4KPU0"/>
<dbReference type="SUPFAM" id="SSF103506">
    <property type="entry name" value="Mitochondrial carrier"/>
    <property type="match status" value="1"/>
</dbReference>
<sequence length="297" mass="32524">LQCSPPGTYRGAIDCLLQTVRKESVFALYKGVTPPALGWAVIDSVLLGSLHNYRLFLLRHGMTERIPGSDAKRLTLAAHGIAGLFAGLTSTFLATPMELLKVQLQMQLQSNAAERQFKGPFDCARCIVQARGARGLWTALPSSLIYRCNFLWMFGSFEAFMRAFAKLEGTPFEMSVGHANFMSGGLASLVYWVMAIPTDNVKNRIMATPVSTRPPSFTTAVLSVYRTSGARGFYAGLGTSLLRAFPSNACALFVYEGLMRNLDAEKVSTLATRGRSSTVALSTGRSRCFFLFLQTRQ</sequence>
<dbReference type="Proteomes" id="UP000030671">
    <property type="component" value="Unassembled WGS sequence"/>
</dbReference>
<dbReference type="GeneID" id="20673282"/>
<dbReference type="GO" id="GO:0031966">
    <property type="term" value="C:mitochondrial membrane"/>
    <property type="evidence" value="ECO:0007669"/>
    <property type="project" value="UniProtKB-SubCell"/>
</dbReference>
<keyword evidence="7" id="KW-0496">Mitochondrion</keyword>
<proteinExistence type="inferred from homology"/>
<evidence type="ECO:0000256" key="4">
    <source>
        <dbReference type="ARBA" id="ARBA00022692"/>
    </source>
</evidence>
<dbReference type="GO" id="GO:0000064">
    <property type="term" value="F:L-ornithine transmembrane transporter activity"/>
    <property type="evidence" value="ECO:0007669"/>
    <property type="project" value="TreeGrafter"/>
</dbReference>
<dbReference type="InterPro" id="IPR018108">
    <property type="entry name" value="MCP_transmembrane"/>
</dbReference>
<evidence type="ECO:0000313" key="13">
    <source>
        <dbReference type="Proteomes" id="UP000030671"/>
    </source>
</evidence>
<reference evidence="12 13" key="1">
    <citation type="journal article" date="2012" name="New Phytol.">
        <title>Insight into trade-off between wood decay and parasitism from the genome of a fungal forest pathogen.</title>
        <authorList>
            <person name="Olson A."/>
            <person name="Aerts A."/>
            <person name="Asiegbu F."/>
            <person name="Belbahri L."/>
            <person name="Bouzid O."/>
            <person name="Broberg A."/>
            <person name="Canback B."/>
            <person name="Coutinho P.M."/>
            <person name="Cullen D."/>
            <person name="Dalman K."/>
            <person name="Deflorio G."/>
            <person name="van Diepen L.T."/>
            <person name="Dunand C."/>
            <person name="Duplessis S."/>
            <person name="Durling M."/>
            <person name="Gonthier P."/>
            <person name="Grimwood J."/>
            <person name="Fossdal C.G."/>
            <person name="Hansson D."/>
            <person name="Henrissat B."/>
            <person name="Hietala A."/>
            <person name="Himmelstrand K."/>
            <person name="Hoffmeister D."/>
            <person name="Hogberg N."/>
            <person name="James T.Y."/>
            <person name="Karlsson M."/>
            <person name="Kohler A."/>
            <person name="Kues U."/>
            <person name="Lee Y.H."/>
            <person name="Lin Y.C."/>
            <person name="Lind M."/>
            <person name="Lindquist E."/>
            <person name="Lombard V."/>
            <person name="Lucas S."/>
            <person name="Lunden K."/>
            <person name="Morin E."/>
            <person name="Murat C."/>
            <person name="Park J."/>
            <person name="Raffaello T."/>
            <person name="Rouze P."/>
            <person name="Salamov A."/>
            <person name="Schmutz J."/>
            <person name="Solheim H."/>
            <person name="Stahlberg J."/>
            <person name="Velez H."/>
            <person name="de Vries R.P."/>
            <person name="Wiebenga A."/>
            <person name="Woodward S."/>
            <person name="Yakovlev I."/>
            <person name="Garbelotto M."/>
            <person name="Martin F."/>
            <person name="Grigoriev I.V."/>
            <person name="Stenlid J."/>
        </authorList>
    </citation>
    <scope>NUCLEOTIDE SEQUENCE [LARGE SCALE GENOMIC DNA]</scope>
    <source>
        <strain evidence="12 13">TC 32-1</strain>
    </source>
</reference>
<keyword evidence="5" id="KW-0677">Repeat</keyword>
<feature type="transmembrane region" description="Helical" evidence="11">
    <location>
        <begin position="74"/>
        <end position="94"/>
    </location>
</feature>
<evidence type="ECO:0000256" key="8">
    <source>
        <dbReference type="ARBA" id="ARBA00023136"/>
    </source>
</evidence>
<organism evidence="12 13">
    <name type="scientific">Heterobasidion irregulare (strain TC 32-1)</name>
    <dbReference type="NCBI Taxonomy" id="747525"/>
    <lineage>
        <taxon>Eukaryota</taxon>
        <taxon>Fungi</taxon>
        <taxon>Dikarya</taxon>
        <taxon>Basidiomycota</taxon>
        <taxon>Agaricomycotina</taxon>
        <taxon>Agaricomycetes</taxon>
        <taxon>Russulales</taxon>
        <taxon>Bondarzewiaceae</taxon>
        <taxon>Heterobasidion</taxon>
        <taxon>Heterobasidion annosum species complex</taxon>
    </lineage>
</organism>
<gene>
    <name evidence="12" type="ORF">HETIRDRAFT_41600</name>
</gene>
<dbReference type="PANTHER" id="PTHR45624">
    <property type="entry name" value="MITOCHONDRIAL BASIC AMINO ACIDS TRANSPORTER-RELATED"/>
    <property type="match status" value="1"/>
</dbReference>
<dbReference type="OrthoDB" id="193856at2759"/>
<dbReference type="RefSeq" id="XP_009540340.1">
    <property type="nucleotide sequence ID" value="XM_009542045.1"/>
</dbReference>
<feature type="transmembrane region" description="Helical" evidence="11">
    <location>
        <begin position="176"/>
        <end position="194"/>
    </location>
</feature>
<feature type="repeat" description="Solcar" evidence="9">
    <location>
        <begin position="1"/>
        <end position="56"/>
    </location>
</feature>
<accession>W4KPU0</accession>
<feature type="repeat" description="Solcar" evidence="9">
    <location>
        <begin position="74"/>
        <end position="163"/>
    </location>
</feature>
<dbReference type="InterPro" id="IPR050567">
    <property type="entry name" value="Mitochondrial_Carrier"/>
</dbReference>
<comment type="subcellular location">
    <subcellularLocation>
        <location evidence="1">Mitochondrion membrane</location>
        <topology evidence="1">Multi-pass membrane protein</topology>
    </subcellularLocation>
</comment>
<dbReference type="Gene3D" id="1.50.40.10">
    <property type="entry name" value="Mitochondrial carrier domain"/>
    <property type="match status" value="1"/>
</dbReference>
<keyword evidence="8 9" id="KW-0472">Membrane</keyword>
<comment type="similarity">
    <text evidence="2 10">Belongs to the mitochondrial carrier (TC 2.A.29) family.</text>
</comment>
<evidence type="ECO:0000256" key="9">
    <source>
        <dbReference type="PROSITE-ProRule" id="PRU00282"/>
    </source>
</evidence>
<keyword evidence="13" id="KW-1185">Reference proteome</keyword>
<evidence type="ECO:0000256" key="7">
    <source>
        <dbReference type="ARBA" id="ARBA00023128"/>
    </source>
</evidence>
<name>W4KPU0_HETIT</name>
<evidence type="ECO:0000256" key="6">
    <source>
        <dbReference type="ARBA" id="ARBA00022989"/>
    </source>
</evidence>
<dbReference type="PANTHER" id="PTHR45624:SF57">
    <property type="entry name" value="MITOCHONDRIAL SUBSTRATE CARRIER FAMILY PROTEIN L"/>
    <property type="match status" value="1"/>
</dbReference>
<feature type="transmembrane region" description="Helical" evidence="11">
    <location>
        <begin position="36"/>
        <end position="53"/>
    </location>
</feature>